<accession>A0A8J6ELV6</accession>
<dbReference type="EMBL" id="WNTK01000123">
    <property type="protein sequence ID" value="KAG9471609.1"/>
    <property type="molecule type" value="Genomic_DNA"/>
</dbReference>
<keyword evidence="3" id="KW-1185">Reference proteome</keyword>
<feature type="region of interest" description="Disordered" evidence="1">
    <location>
        <begin position="49"/>
        <end position="79"/>
    </location>
</feature>
<reference evidence="2" key="1">
    <citation type="thesis" date="2020" institute="ProQuest LLC" country="789 East Eisenhower Parkway, Ann Arbor, MI, USA">
        <title>Comparative Genomics and Chromosome Evolution.</title>
        <authorList>
            <person name="Mudd A.B."/>
        </authorList>
    </citation>
    <scope>NUCLEOTIDE SEQUENCE</scope>
    <source>
        <strain evidence="2">HN-11 Male</strain>
        <tissue evidence="2">Kidney and liver</tissue>
    </source>
</reference>
<dbReference type="Proteomes" id="UP000770717">
    <property type="component" value="Unassembled WGS sequence"/>
</dbReference>
<feature type="compositionally biased region" description="Polar residues" evidence="1">
    <location>
        <begin position="67"/>
        <end position="79"/>
    </location>
</feature>
<proteinExistence type="predicted"/>
<feature type="compositionally biased region" description="Low complexity" evidence="1">
    <location>
        <begin position="49"/>
        <end position="62"/>
    </location>
</feature>
<evidence type="ECO:0000313" key="3">
    <source>
        <dbReference type="Proteomes" id="UP000770717"/>
    </source>
</evidence>
<comment type="caution">
    <text evidence="2">The sequence shown here is derived from an EMBL/GenBank/DDBJ whole genome shotgun (WGS) entry which is preliminary data.</text>
</comment>
<protein>
    <submittedName>
        <fullName evidence="2">Uncharacterized protein</fullName>
    </submittedName>
</protein>
<organism evidence="2 3">
    <name type="scientific">Eleutherodactylus coqui</name>
    <name type="common">Puerto Rican coqui</name>
    <dbReference type="NCBI Taxonomy" id="57060"/>
    <lineage>
        <taxon>Eukaryota</taxon>
        <taxon>Metazoa</taxon>
        <taxon>Chordata</taxon>
        <taxon>Craniata</taxon>
        <taxon>Vertebrata</taxon>
        <taxon>Euteleostomi</taxon>
        <taxon>Amphibia</taxon>
        <taxon>Batrachia</taxon>
        <taxon>Anura</taxon>
        <taxon>Neobatrachia</taxon>
        <taxon>Hyloidea</taxon>
        <taxon>Eleutherodactylidae</taxon>
        <taxon>Eleutherodactylinae</taxon>
        <taxon>Eleutherodactylus</taxon>
        <taxon>Eleutherodactylus</taxon>
    </lineage>
</organism>
<evidence type="ECO:0000256" key="1">
    <source>
        <dbReference type="SAM" id="MobiDB-lite"/>
    </source>
</evidence>
<evidence type="ECO:0000313" key="2">
    <source>
        <dbReference type="EMBL" id="KAG9471609.1"/>
    </source>
</evidence>
<sequence length="79" mass="8899">MFLQPWKTPLIGKNFLVPSIFLYCQFVEPVVYAIETIILFPYCGERGSIKPSESSSHQHSPPLLAETLSSRTFTPSLVI</sequence>
<name>A0A8J6ELV6_ELECQ</name>
<dbReference type="AlphaFoldDB" id="A0A8J6ELV6"/>
<gene>
    <name evidence="2" type="ORF">GDO78_014021</name>
</gene>